<evidence type="ECO:0000256" key="5">
    <source>
        <dbReference type="ARBA" id="ARBA00023180"/>
    </source>
</evidence>
<feature type="region of interest" description="Disordered" evidence="7">
    <location>
        <begin position="115"/>
        <end position="162"/>
    </location>
</feature>
<comment type="caution">
    <text evidence="10">The sequence shown here is derived from an EMBL/GenBank/DDBJ whole genome shotgun (WGS) entry which is preliminary data.</text>
</comment>
<dbReference type="InterPro" id="IPR017850">
    <property type="entry name" value="Alkaline_phosphatase_core_sf"/>
</dbReference>
<dbReference type="CDD" id="cd16147">
    <property type="entry name" value="G6S"/>
    <property type="match status" value="1"/>
</dbReference>
<evidence type="ECO:0000256" key="2">
    <source>
        <dbReference type="ARBA" id="ARBA00008779"/>
    </source>
</evidence>
<sequence>MRFQLLMMGLPLQLGFVILICLWSVELTAGQTESIQSKDDETRDLEEFKTSHNSSVIVEDSDKNDFSSSVKESPLVTTEDTKDKIVENNEADDHTNPPFPSQSSSFWEPELDEVGREYDETEQEQIANAKDHDAARREEVEETEGRDTTTNNQSKEKDERPNIILIITDDQDVELGSMEYMPETLKVFRTGGVEFRHGYVSTPICCPSRSSLLTGMYVHNHEVFTNNDNCSSISWREKYEKKTFAAHLWSSGYYTNYIGKYLNKYDGSHIPHGWDEWNGLLMNSRYYNYTLNRNGKRFRYGNDLERDYYPDLIARDGLDFLDRVAADPSKQPFLLVLSFPSPHGPEDSAQKYSNLFLNATPHHTPSYNFAPNSDKQWILRVTDKMTPMLKEFTNVLMTKRLQTLQSVDVAVGQIFRNLEAKSLRDSTYAFYTSDHGYHVGQFGLVKGKSMPYEFDIRVPFFMAGPKSMVRGGTIIREPVLNIDFAPTFLELANLIIPDEIDGRSMVPLIRKYCPTCEKNDAFEWPDVFLIESPGRRNPPPHSGVGGASGEHFDRHPKKAHKKKNREKIVLDEDEVLSLTNLCAMHPHPCMPGQKKFCRREKNRVRFRKCRQNIDFLVSTRLFAPDPRFNDPVYGSSHNSSTSDVSGQKCSCRFRRSASLEYSEDDVTIDWETERRRIDDEIEKLKQRIEYLRTRRKHMRRKWLAENHPGVSEDTGYSHREERKNKRRGKVDDTDRRIQIPTEDLDDHDEVREEDYDEDSHESEETEKEENGTVEENDNYDDIRKLDENGTVFDGHAANVEDKETIPVQPNESNNSDHLVSSTVIAPATRSNFPEEPLIDEDNGKDLLESTAVGPTRKPNNHRGKNKHLRNKLKGTYMYNKIPRPTVEGDGSCNCYNDPKWLRQKEREDRKHRKLLSKLRKKQRLFKRIEDPVERQQAETCGKEEKMNCFWHDSDHWRTAPFWTSGSFCFCMNANNNSYSCLRSVNSTHNYLYCQFITGFKMYFDLLQDPYQLRNAIATLPAASEDWILSRLYKLKQCKGRQDCWANDSGSEDVTHPTLWEQIFGSWPKKRRKGGRRSRNKHQGS</sequence>
<dbReference type="SUPFAM" id="SSF53649">
    <property type="entry name" value="Alkaline phosphatase-like"/>
    <property type="match status" value="1"/>
</dbReference>
<feature type="compositionally biased region" description="Basic residues" evidence="7">
    <location>
        <begin position="554"/>
        <end position="565"/>
    </location>
</feature>
<evidence type="ECO:0000256" key="8">
    <source>
        <dbReference type="SAM" id="SignalP"/>
    </source>
</evidence>
<dbReference type="Pfam" id="PF00884">
    <property type="entry name" value="Sulfatase"/>
    <property type="match status" value="1"/>
</dbReference>
<feature type="chain" id="PRO_5046610666" description="Sulfatase N-terminal domain-containing protein" evidence="8">
    <location>
        <begin position="31"/>
        <end position="1084"/>
    </location>
</feature>
<dbReference type="InterPro" id="IPR000917">
    <property type="entry name" value="Sulfatase_N"/>
</dbReference>
<dbReference type="Proteomes" id="UP001642540">
    <property type="component" value="Unassembled WGS sequence"/>
</dbReference>
<dbReference type="PANTHER" id="PTHR43108">
    <property type="entry name" value="N-ACETYLGLUCOSAMINE-6-SULFATASE FAMILY MEMBER"/>
    <property type="match status" value="1"/>
</dbReference>
<keyword evidence="3 8" id="KW-0732">Signal</keyword>
<evidence type="ECO:0000313" key="11">
    <source>
        <dbReference type="Proteomes" id="UP001642540"/>
    </source>
</evidence>
<feature type="compositionally biased region" description="Basic and acidic residues" evidence="7">
    <location>
        <begin position="715"/>
        <end position="737"/>
    </location>
</feature>
<feature type="compositionally biased region" description="Acidic residues" evidence="7">
    <location>
        <begin position="742"/>
        <end position="779"/>
    </location>
</feature>
<evidence type="ECO:0000256" key="1">
    <source>
        <dbReference type="ARBA" id="ARBA00001913"/>
    </source>
</evidence>
<dbReference type="Gene3D" id="3.40.720.10">
    <property type="entry name" value="Alkaline Phosphatase, subunit A"/>
    <property type="match status" value="1"/>
</dbReference>
<gene>
    <name evidence="10" type="ORF">ODALV1_LOCUS14012</name>
</gene>
<dbReference type="InterPro" id="IPR024607">
    <property type="entry name" value="Sulfatase_CS"/>
</dbReference>
<evidence type="ECO:0000313" key="10">
    <source>
        <dbReference type="EMBL" id="CAL8110140.1"/>
    </source>
</evidence>
<keyword evidence="4" id="KW-0378">Hydrolase</keyword>
<evidence type="ECO:0000259" key="9">
    <source>
        <dbReference type="Pfam" id="PF00884"/>
    </source>
</evidence>
<feature type="compositionally biased region" description="Basic and acidic residues" evidence="7">
    <location>
        <begin position="36"/>
        <end position="50"/>
    </location>
</feature>
<evidence type="ECO:0000256" key="7">
    <source>
        <dbReference type="SAM" id="MobiDB-lite"/>
    </source>
</evidence>
<evidence type="ECO:0000256" key="4">
    <source>
        <dbReference type="ARBA" id="ARBA00022801"/>
    </source>
</evidence>
<name>A0ABP1QSU2_9HEXA</name>
<feature type="region of interest" description="Disordered" evidence="7">
    <location>
        <begin position="33"/>
        <end position="82"/>
    </location>
</feature>
<dbReference type="PANTHER" id="PTHR43108:SF16">
    <property type="entry name" value="EXTRACELLULAR SULFATASE SULF-1 HOMOLOG"/>
    <property type="match status" value="1"/>
</dbReference>
<accession>A0ABP1QSU2</accession>
<dbReference type="EMBL" id="CAXLJM020000043">
    <property type="protein sequence ID" value="CAL8110140.1"/>
    <property type="molecule type" value="Genomic_DNA"/>
</dbReference>
<evidence type="ECO:0000256" key="6">
    <source>
        <dbReference type="SAM" id="Coils"/>
    </source>
</evidence>
<organism evidence="10 11">
    <name type="scientific">Orchesella dallaii</name>
    <dbReference type="NCBI Taxonomy" id="48710"/>
    <lineage>
        <taxon>Eukaryota</taxon>
        <taxon>Metazoa</taxon>
        <taxon>Ecdysozoa</taxon>
        <taxon>Arthropoda</taxon>
        <taxon>Hexapoda</taxon>
        <taxon>Collembola</taxon>
        <taxon>Entomobryomorpha</taxon>
        <taxon>Entomobryoidea</taxon>
        <taxon>Orchesellidae</taxon>
        <taxon>Orchesellinae</taxon>
        <taxon>Orchesella</taxon>
    </lineage>
</organism>
<protein>
    <recommendedName>
        <fullName evidence="9">Sulfatase N-terminal domain-containing protein</fullName>
    </recommendedName>
</protein>
<keyword evidence="5" id="KW-0325">Glycoprotein</keyword>
<reference evidence="10 11" key="1">
    <citation type="submission" date="2024-08" db="EMBL/GenBank/DDBJ databases">
        <authorList>
            <person name="Cucini C."/>
            <person name="Frati F."/>
        </authorList>
    </citation>
    <scope>NUCLEOTIDE SEQUENCE [LARGE SCALE GENOMIC DNA]</scope>
</reference>
<feature type="compositionally biased region" description="Polar residues" evidence="7">
    <location>
        <begin position="66"/>
        <end position="78"/>
    </location>
</feature>
<feature type="compositionally biased region" description="Basic and acidic residues" evidence="7">
    <location>
        <begin position="129"/>
        <end position="147"/>
    </location>
</feature>
<feature type="domain" description="Sulfatase N-terminal" evidence="9">
    <location>
        <begin position="161"/>
        <end position="493"/>
    </location>
</feature>
<proteinExistence type="inferred from homology"/>
<feature type="region of interest" description="Disordered" evidence="7">
    <location>
        <begin position="706"/>
        <end position="780"/>
    </location>
</feature>
<feature type="coiled-coil region" evidence="6">
    <location>
        <begin position="667"/>
        <end position="701"/>
    </location>
</feature>
<feature type="signal peptide" evidence="8">
    <location>
        <begin position="1"/>
        <end position="30"/>
    </location>
</feature>
<dbReference type="PROSITE" id="PS00149">
    <property type="entry name" value="SULFATASE_2"/>
    <property type="match status" value="1"/>
</dbReference>
<feature type="region of interest" description="Disordered" evidence="7">
    <location>
        <begin position="532"/>
        <end position="566"/>
    </location>
</feature>
<dbReference type="PROSITE" id="PS00523">
    <property type="entry name" value="SULFATASE_1"/>
    <property type="match status" value="1"/>
</dbReference>
<comment type="similarity">
    <text evidence="2">Belongs to the sulfatase family.</text>
</comment>
<evidence type="ECO:0000256" key="3">
    <source>
        <dbReference type="ARBA" id="ARBA00022729"/>
    </source>
</evidence>
<comment type="cofactor">
    <cofactor evidence="1">
        <name>Ca(2+)</name>
        <dbReference type="ChEBI" id="CHEBI:29108"/>
    </cofactor>
</comment>
<keyword evidence="6" id="KW-0175">Coiled coil</keyword>
<keyword evidence="11" id="KW-1185">Reference proteome</keyword>